<protein>
    <submittedName>
        <fullName evidence="1">Uncharacterized protein</fullName>
    </submittedName>
</protein>
<keyword evidence="2" id="KW-1185">Reference proteome</keyword>
<accession>A0AAV6UAF4</accession>
<gene>
    <name evidence="1" type="ORF">JTE90_024729</name>
</gene>
<sequence>MHIIFKRERAKFRRALLVAERQSWSGYCRNAGKIGPWTVPDLIGAGKYRTPQVVGAVKDQNGCLTKNMANTMSLLMQSSLVMTLNTILMSTVHIEGLLTLLSTQVRIEMSPPVRSRAL</sequence>
<dbReference type="AlphaFoldDB" id="A0AAV6UAF4"/>
<name>A0AAV6UAF4_9ARAC</name>
<dbReference type="Proteomes" id="UP000827092">
    <property type="component" value="Unassembled WGS sequence"/>
</dbReference>
<evidence type="ECO:0000313" key="2">
    <source>
        <dbReference type="Proteomes" id="UP000827092"/>
    </source>
</evidence>
<reference evidence="1 2" key="1">
    <citation type="journal article" date="2022" name="Nat. Ecol. Evol.">
        <title>A masculinizing supergene underlies an exaggerated male reproductive morph in a spider.</title>
        <authorList>
            <person name="Hendrickx F."/>
            <person name="De Corte Z."/>
            <person name="Sonet G."/>
            <person name="Van Belleghem S.M."/>
            <person name="Kostlbacher S."/>
            <person name="Vangestel C."/>
        </authorList>
    </citation>
    <scope>NUCLEOTIDE SEQUENCE [LARGE SCALE GENOMIC DNA]</scope>
    <source>
        <strain evidence="1">W744_W776</strain>
    </source>
</reference>
<comment type="caution">
    <text evidence="1">The sequence shown here is derived from an EMBL/GenBank/DDBJ whole genome shotgun (WGS) entry which is preliminary data.</text>
</comment>
<proteinExistence type="predicted"/>
<evidence type="ECO:0000313" key="1">
    <source>
        <dbReference type="EMBL" id="KAG8180981.1"/>
    </source>
</evidence>
<dbReference type="EMBL" id="JAFNEN010000539">
    <property type="protein sequence ID" value="KAG8180981.1"/>
    <property type="molecule type" value="Genomic_DNA"/>
</dbReference>
<organism evidence="1 2">
    <name type="scientific">Oedothorax gibbosus</name>
    <dbReference type="NCBI Taxonomy" id="931172"/>
    <lineage>
        <taxon>Eukaryota</taxon>
        <taxon>Metazoa</taxon>
        <taxon>Ecdysozoa</taxon>
        <taxon>Arthropoda</taxon>
        <taxon>Chelicerata</taxon>
        <taxon>Arachnida</taxon>
        <taxon>Araneae</taxon>
        <taxon>Araneomorphae</taxon>
        <taxon>Entelegynae</taxon>
        <taxon>Araneoidea</taxon>
        <taxon>Linyphiidae</taxon>
        <taxon>Erigoninae</taxon>
        <taxon>Oedothorax</taxon>
    </lineage>
</organism>